<dbReference type="Gene3D" id="3.40.30.10">
    <property type="entry name" value="Glutaredoxin"/>
    <property type="match status" value="1"/>
</dbReference>
<proteinExistence type="predicted"/>
<dbReference type="AlphaFoldDB" id="A0AA87LRH7"/>
<dbReference type="GO" id="GO:0045892">
    <property type="term" value="P:negative regulation of DNA-templated transcription"/>
    <property type="evidence" value="ECO:0007669"/>
    <property type="project" value="InterPro"/>
</dbReference>
<organism evidence="1 2">
    <name type="scientific">Planococcus antarcticus DSM 14505</name>
    <dbReference type="NCBI Taxonomy" id="1185653"/>
    <lineage>
        <taxon>Bacteria</taxon>
        <taxon>Bacillati</taxon>
        <taxon>Bacillota</taxon>
        <taxon>Bacilli</taxon>
        <taxon>Bacillales</taxon>
        <taxon>Caryophanaceae</taxon>
        <taxon>Planococcus</taxon>
    </lineage>
</organism>
<dbReference type="Pfam" id="PF06953">
    <property type="entry name" value="ArsD"/>
    <property type="match status" value="1"/>
</dbReference>
<accession>A0AA87LRH7</accession>
<dbReference type="InterPro" id="IPR010712">
    <property type="entry name" value="Arsenical-R_ArsD"/>
</dbReference>
<dbReference type="RefSeq" id="WP_006829558.1">
    <property type="nucleotide sequence ID" value="NZ_AJYB01000023.1"/>
</dbReference>
<gene>
    <name evidence="1" type="ORF">A1A1_07804</name>
</gene>
<dbReference type="EMBL" id="AJYB01000023">
    <property type="protein sequence ID" value="EIM07063.1"/>
    <property type="molecule type" value="Genomic_DNA"/>
</dbReference>
<dbReference type="Proteomes" id="UP000004725">
    <property type="component" value="Unassembled WGS sequence"/>
</dbReference>
<dbReference type="GO" id="GO:0003677">
    <property type="term" value="F:DNA binding"/>
    <property type="evidence" value="ECO:0007669"/>
    <property type="project" value="InterPro"/>
</dbReference>
<dbReference type="NCBIfam" id="NF033727">
    <property type="entry name" value="chaperon_ArsD"/>
    <property type="match status" value="1"/>
</dbReference>
<comment type="caution">
    <text evidence="1">The sequence shown here is derived from an EMBL/GenBank/DDBJ whole genome shotgun (WGS) entry which is preliminary data.</text>
</comment>
<evidence type="ECO:0000313" key="1">
    <source>
        <dbReference type="EMBL" id="EIM07063.1"/>
    </source>
</evidence>
<name>A0AA87LRH7_9BACL</name>
<protein>
    <submittedName>
        <fullName evidence="1">Arsenical resistance operon repressor ArsD</fullName>
    </submittedName>
</protein>
<dbReference type="GO" id="GO:0046685">
    <property type="term" value="P:response to arsenic-containing substance"/>
    <property type="evidence" value="ECO:0007669"/>
    <property type="project" value="InterPro"/>
</dbReference>
<reference evidence="1 2" key="1">
    <citation type="journal article" date="2012" name="J. Bacteriol.">
        <title>Genome Sequence of the Antarctic Psychrophile Bacterium Planococcus antarcticus DSM 14505.</title>
        <authorList>
            <person name="Margolles A."/>
            <person name="Gueimonde M."/>
            <person name="Sanchez B."/>
        </authorList>
    </citation>
    <scope>NUCLEOTIDE SEQUENCE [LARGE SCALE GENOMIC DNA]</scope>
    <source>
        <strain evidence="1 2">DSM 14505</strain>
    </source>
</reference>
<sequence>MTKVTIYDPAMCCDTGVCGPVVDPKLTAVAAAVFSLEKKGFSIKRFNLGNDPAAFVENKKVNSVLFDNGIESLPLILVDGEVAKMGEYPTVEEFAQWFRVEAGELQAVKQPSNPLNVKIVSSGEK</sequence>
<evidence type="ECO:0000313" key="2">
    <source>
        <dbReference type="Proteomes" id="UP000004725"/>
    </source>
</evidence>